<sequence>EKKTKIQVGGDYQEMENYCLAVCKTERFGGPLQPTFYEEIIPDDDSIIIME</sequence>
<dbReference type="AlphaFoldDB" id="A0A0B6YX44"/>
<accession>A0A0B6YX44</accession>
<name>A0A0B6YX44_9EUPU</name>
<proteinExistence type="predicted"/>
<organism evidence="1">
    <name type="scientific">Arion vulgaris</name>
    <dbReference type="NCBI Taxonomy" id="1028688"/>
    <lineage>
        <taxon>Eukaryota</taxon>
        <taxon>Metazoa</taxon>
        <taxon>Spiralia</taxon>
        <taxon>Lophotrochozoa</taxon>
        <taxon>Mollusca</taxon>
        <taxon>Gastropoda</taxon>
        <taxon>Heterobranchia</taxon>
        <taxon>Euthyneura</taxon>
        <taxon>Panpulmonata</taxon>
        <taxon>Eupulmonata</taxon>
        <taxon>Stylommatophora</taxon>
        <taxon>Helicina</taxon>
        <taxon>Arionoidea</taxon>
        <taxon>Arionidae</taxon>
        <taxon>Arion</taxon>
    </lineage>
</organism>
<gene>
    <name evidence="1" type="primary">ORF38992</name>
</gene>
<reference evidence="1" key="1">
    <citation type="submission" date="2014-12" db="EMBL/GenBank/DDBJ databases">
        <title>Insight into the proteome of Arion vulgaris.</title>
        <authorList>
            <person name="Aradska J."/>
            <person name="Bulat T."/>
            <person name="Smidak R."/>
            <person name="Sarate P."/>
            <person name="Gangsoo J."/>
            <person name="Sialana F."/>
            <person name="Bilban M."/>
            <person name="Lubec G."/>
        </authorList>
    </citation>
    <scope>NUCLEOTIDE SEQUENCE</scope>
    <source>
        <tissue evidence="1">Skin</tissue>
    </source>
</reference>
<protein>
    <submittedName>
        <fullName evidence="1">Uncharacterized protein</fullName>
    </submittedName>
</protein>
<dbReference type="EMBL" id="HACG01013426">
    <property type="protein sequence ID" value="CEK60291.1"/>
    <property type="molecule type" value="Transcribed_RNA"/>
</dbReference>
<evidence type="ECO:0000313" key="1">
    <source>
        <dbReference type="EMBL" id="CEK60291.1"/>
    </source>
</evidence>
<feature type="non-terminal residue" evidence="1">
    <location>
        <position position="1"/>
    </location>
</feature>